<dbReference type="Pfam" id="PF19300">
    <property type="entry name" value="BPD_transp_1_N"/>
    <property type="match status" value="1"/>
</dbReference>
<dbReference type="InterPro" id="IPR000515">
    <property type="entry name" value="MetI-like"/>
</dbReference>
<gene>
    <name evidence="9" type="ORF">SY89_03327</name>
</gene>
<dbReference type="AlphaFoldDB" id="A0A0P7G7C6"/>
<dbReference type="OrthoDB" id="44105at2157"/>
<dbReference type="GO" id="GO:0055085">
    <property type="term" value="P:transmembrane transport"/>
    <property type="evidence" value="ECO:0007669"/>
    <property type="project" value="InterPro"/>
</dbReference>
<dbReference type="Pfam" id="PF00528">
    <property type="entry name" value="BPD_transp_1"/>
    <property type="match status" value="1"/>
</dbReference>
<evidence type="ECO:0000256" key="3">
    <source>
        <dbReference type="ARBA" id="ARBA00022475"/>
    </source>
</evidence>
<dbReference type="PANTHER" id="PTHR43163">
    <property type="entry name" value="DIPEPTIDE TRANSPORT SYSTEM PERMEASE PROTEIN DPPB-RELATED"/>
    <property type="match status" value="1"/>
</dbReference>
<feature type="transmembrane region" description="Helical" evidence="7">
    <location>
        <begin position="97"/>
        <end position="123"/>
    </location>
</feature>
<keyword evidence="6 7" id="KW-0472">Membrane</keyword>
<comment type="caution">
    <text evidence="9">The sequence shown here is derived from an EMBL/GenBank/DDBJ whole genome shotgun (WGS) entry which is preliminary data.</text>
</comment>
<organism evidence="9 10">
    <name type="scientific">Halolamina pelagica</name>
    <dbReference type="NCBI Taxonomy" id="699431"/>
    <lineage>
        <taxon>Archaea</taxon>
        <taxon>Methanobacteriati</taxon>
        <taxon>Methanobacteriota</taxon>
        <taxon>Stenosarchaea group</taxon>
        <taxon>Halobacteria</taxon>
        <taxon>Halobacteriales</taxon>
        <taxon>Haloferacaceae</taxon>
    </lineage>
</organism>
<dbReference type="InterPro" id="IPR045621">
    <property type="entry name" value="BPD_transp_1_N"/>
</dbReference>
<accession>A0A0P7G7C6</accession>
<feature type="transmembrane region" description="Helical" evidence="7">
    <location>
        <begin position="12"/>
        <end position="32"/>
    </location>
</feature>
<keyword evidence="10" id="KW-1185">Reference proteome</keyword>
<dbReference type="GO" id="GO:0005886">
    <property type="term" value="C:plasma membrane"/>
    <property type="evidence" value="ECO:0007669"/>
    <property type="project" value="UniProtKB-SubCell"/>
</dbReference>
<proteinExistence type="inferred from homology"/>
<dbReference type="CDD" id="cd06261">
    <property type="entry name" value="TM_PBP2"/>
    <property type="match status" value="1"/>
</dbReference>
<keyword evidence="4 7" id="KW-0812">Transmembrane</keyword>
<feature type="transmembrane region" description="Helical" evidence="7">
    <location>
        <begin position="247"/>
        <end position="275"/>
    </location>
</feature>
<keyword evidence="5 7" id="KW-1133">Transmembrane helix</keyword>
<feature type="transmembrane region" description="Helical" evidence="7">
    <location>
        <begin position="135"/>
        <end position="157"/>
    </location>
</feature>
<comment type="similarity">
    <text evidence="7">Belongs to the binding-protein-dependent transport system permease family.</text>
</comment>
<sequence length="325" mass="35997">MGLKEFVTRRIIQIVVLYFAIATMLFFLFRAAPGDPLAAYIGTGFTEEQAAQIRATFGLDQPLHVQYWKYMTSLVTFNFGLSYITGDPVWGIIQDRIWNTLVLMGTSVVLAYLIGVPFGAYLAWNRGTKRERFGVVFALISRSAPVFWTGLLGIWIFSFKLGWLPAGSMSQPGVTYSSKLAQFTSPSFLRHLILPALVQAFYFYSLPALLMRNSMLEVMNEDFVDFAELKGISDFAVMLKHAARNALLPIVTAFAVAAGFAVGGSVVLETVFAWPGLGREMVRAVIANDYPVAQATFLILAGLVLIANFLADLAYGYLDPRITYD</sequence>
<dbReference type="SUPFAM" id="SSF161098">
    <property type="entry name" value="MetI-like"/>
    <property type="match status" value="1"/>
</dbReference>
<dbReference type="Proteomes" id="UP000050535">
    <property type="component" value="Unassembled WGS sequence"/>
</dbReference>
<evidence type="ECO:0000256" key="6">
    <source>
        <dbReference type="ARBA" id="ARBA00023136"/>
    </source>
</evidence>
<dbReference type="RefSeq" id="WP_054584883.1">
    <property type="nucleotide sequence ID" value="NZ_LGUC01000002.1"/>
</dbReference>
<feature type="transmembrane region" description="Helical" evidence="7">
    <location>
        <begin position="295"/>
        <end position="318"/>
    </location>
</feature>
<keyword evidence="2 7" id="KW-0813">Transport</keyword>
<reference evidence="10" key="1">
    <citation type="submission" date="2013-11" db="EMBL/GenBank/DDBJ databases">
        <authorList>
            <person name="Hoang H.T."/>
            <person name="Killian M.L."/>
            <person name="Madson D.M."/>
            <person name="Arruda P.H.E."/>
            <person name="Sun D."/>
            <person name="Schwartz K.J."/>
            <person name="Yoon K."/>
        </authorList>
    </citation>
    <scope>NUCLEOTIDE SEQUENCE [LARGE SCALE GENOMIC DNA]</scope>
    <source>
        <strain evidence="10">CDK2</strain>
    </source>
</reference>
<dbReference type="InterPro" id="IPR035906">
    <property type="entry name" value="MetI-like_sf"/>
</dbReference>
<evidence type="ECO:0000256" key="7">
    <source>
        <dbReference type="RuleBase" id="RU363032"/>
    </source>
</evidence>
<evidence type="ECO:0000256" key="1">
    <source>
        <dbReference type="ARBA" id="ARBA00004651"/>
    </source>
</evidence>
<feature type="domain" description="ABC transmembrane type-1" evidence="8">
    <location>
        <begin position="97"/>
        <end position="311"/>
    </location>
</feature>
<keyword evidence="3" id="KW-1003">Cell membrane</keyword>
<dbReference type="Gene3D" id="1.10.3720.10">
    <property type="entry name" value="MetI-like"/>
    <property type="match status" value="1"/>
</dbReference>
<evidence type="ECO:0000256" key="5">
    <source>
        <dbReference type="ARBA" id="ARBA00022989"/>
    </source>
</evidence>
<protein>
    <submittedName>
        <fullName evidence="9">Nickel transporter permease NikB</fullName>
    </submittedName>
</protein>
<evidence type="ECO:0000256" key="4">
    <source>
        <dbReference type="ARBA" id="ARBA00022692"/>
    </source>
</evidence>
<evidence type="ECO:0000313" key="9">
    <source>
        <dbReference type="EMBL" id="KPN29093.1"/>
    </source>
</evidence>
<feature type="transmembrane region" description="Helical" evidence="7">
    <location>
        <begin position="188"/>
        <end position="210"/>
    </location>
</feature>
<dbReference type="PANTHER" id="PTHR43163:SF9">
    <property type="entry name" value="ABC TRANSPORTER PERMEASE PROTEIN"/>
    <property type="match status" value="1"/>
</dbReference>
<evidence type="ECO:0000256" key="2">
    <source>
        <dbReference type="ARBA" id="ARBA00022448"/>
    </source>
</evidence>
<dbReference type="PATRIC" id="fig|699431.3.peg.3416"/>
<dbReference type="PROSITE" id="PS50928">
    <property type="entry name" value="ABC_TM1"/>
    <property type="match status" value="1"/>
</dbReference>
<dbReference type="STRING" id="699431.SY89_03327"/>
<evidence type="ECO:0000313" key="10">
    <source>
        <dbReference type="Proteomes" id="UP000050535"/>
    </source>
</evidence>
<evidence type="ECO:0000259" key="8">
    <source>
        <dbReference type="PROSITE" id="PS50928"/>
    </source>
</evidence>
<comment type="subcellular location">
    <subcellularLocation>
        <location evidence="1 7">Cell membrane</location>
        <topology evidence="1 7">Multi-pass membrane protein</topology>
    </subcellularLocation>
</comment>
<name>A0A0P7G7C6_9EURY</name>
<dbReference type="EMBL" id="LGUC01000002">
    <property type="protein sequence ID" value="KPN29093.1"/>
    <property type="molecule type" value="Genomic_DNA"/>
</dbReference>